<keyword evidence="2" id="KW-1185">Reference proteome</keyword>
<name>A0A1G9R615_9ACTN</name>
<evidence type="ECO:0000313" key="2">
    <source>
        <dbReference type="Proteomes" id="UP000198683"/>
    </source>
</evidence>
<accession>A0A1G9R615</accession>
<dbReference type="Proteomes" id="UP000198683">
    <property type="component" value="Unassembled WGS sequence"/>
</dbReference>
<gene>
    <name evidence="1" type="ORF">SAMN05421874_14314</name>
</gene>
<sequence>MERLRTALTLTTLPVVDLCEVVLDELTGEHNEDDVALLVARTL</sequence>
<dbReference type="STRING" id="683260.SAMN05421874_14314"/>
<dbReference type="EMBL" id="FNFB01000043">
    <property type="protein sequence ID" value="SDM18277.1"/>
    <property type="molecule type" value="Genomic_DNA"/>
</dbReference>
<proteinExistence type="predicted"/>
<reference evidence="1 2" key="1">
    <citation type="submission" date="2016-10" db="EMBL/GenBank/DDBJ databases">
        <authorList>
            <person name="de Groot N.N."/>
        </authorList>
    </citation>
    <scope>NUCLEOTIDE SEQUENCE [LARGE SCALE GENOMIC DNA]</scope>
    <source>
        <strain evidence="1 2">CGMCC 4.5681</strain>
    </source>
</reference>
<evidence type="ECO:0000313" key="1">
    <source>
        <dbReference type="EMBL" id="SDM18277.1"/>
    </source>
</evidence>
<dbReference type="AlphaFoldDB" id="A0A1G9R615"/>
<organism evidence="1 2">
    <name type="scientific">Nonomuraea maritima</name>
    <dbReference type="NCBI Taxonomy" id="683260"/>
    <lineage>
        <taxon>Bacteria</taxon>
        <taxon>Bacillati</taxon>
        <taxon>Actinomycetota</taxon>
        <taxon>Actinomycetes</taxon>
        <taxon>Streptosporangiales</taxon>
        <taxon>Streptosporangiaceae</taxon>
        <taxon>Nonomuraea</taxon>
    </lineage>
</organism>
<protein>
    <submittedName>
        <fullName evidence="1">Uncharacterized protein</fullName>
    </submittedName>
</protein>